<accession>A0A9W6ZKJ7</accession>
<evidence type="ECO:0000256" key="2">
    <source>
        <dbReference type="SAM" id="SignalP"/>
    </source>
</evidence>
<protein>
    <submittedName>
        <fullName evidence="3">Uncharacterized protein</fullName>
    </submittedName>
</protein>
<sequence>MKFGLLSVAILAASSEASCDIKLKTRSVDAITDSWKNDPSSGESTMETELFRFDINFLEIDLNNEQNKLFYSNKQGGPERLEDGCSESELIARCWHPYDGWTYPGYGGYTRKLSERPSTPLNRMLEDDNVPQCLMECAHSQPYNCMDVENIENCLTASPAYIQNPCTGDDLALATTFLQPYKSCMCDKNADACPDGAEPPGTTKIDPFDFEQEYSQTLKDTWNINLPAYSEDPLAKYFMFHQATTGVQNPHGNNNKGAGYWDSASAFIDMRVEYDKVSNKCVPKVKVDGPEEEMRTLISIDGVSTQCILEYAAGIYQKKMANEPLGGDEYIARDYVWGVNHPIDVMGDLRKWQRAASGGAPPTQNDADSKIRVVVSDSEGNEETIETELTYKKYQAMRGILENRKQGMYQDRCSAMPVATDEAGNDLYSGPFGHECSRYDSDNNLVTIEDCDSQKRFRFVYPDTCPRMVDDVEEKRVEQRSKQEFKDTIKAGTMKMGMVGRRINLNTGEEQKDGYFPDLAEMDYCEMNIMGVVDSNGQTLSGLCNLNKVEVPEPSCDFPSLMNTTADMTEAMHTLKGGVVRPSSEYFMPRLGADSWGECSSLIDNALIFTSKQMDIETTECGRNDWGSPEFQADPCCNYELSSSQCCAPRAISFPVPQAAVDTAALAYYCAEDVDQLATAIYAAKDYVEKRKQTTDQHKGCLHDKQTKVEVYRQFSDVGKNCSEEVIGKYDGGEEKSTATCSIDEDCYTGVCRPAGANEKVRYCQTSRATKYVVKCLNDKLEGLDKAKAMMKDIFAEGDMDATEDDVAVGLGSAAGRQMCAGHQGWNFDPDWRNCKGSYNDEGECDEYYCDNFDDCKTKCLATGLSCNSDNDYWSNSGPQNEADCLVDKLNNKAEYPASAGGKFCARCWDGEGNNCEEISEPSQCRLTRTGYGSNKWNEEQCQKATGNPNAFVRDNEHYSNENYCEVPADTYEECIGVDELATCDGDYEDVWACVKDYPYNVYDGCQSLEGGDYTYAAFNKGYPDSEIHTNVCKMYGSGWDDATEEYVDTHCTEGLGRKQLLRSKREACMQALSQETKCYYDDNTVTDQSGCDSLSVDGSFDARFTGGKCQLSSTSGSYYWDSDITQTKFFKVAEKCNTLSLTESKWKMSIGKIWSPGQFDTQAKCEIGACNMGTHLTEEQCGQIERCSRYACDGCERDWTTSDTLTNDNVCVYKNTGGDVSDEATCQAKFGTDNAEWNTELSKCVAGKNNGEYQCDALDDTEYYACYEMQPDTCGGTDYDTTPSIARTLLNCRKTPNAECKTKEACESSGECYNGLRRRYWFDNEEHYMDNVCVAPAKDTHGHGWYDCQSYASEGNTNYWEEIEQLQDHTCVLLKKTENECATIEGGVWTSTFETQETCEDKKLCKVSDWRYNQFDQTECSKCNKNFEYVGQWHENTWQTGKMTDTFYWIDRKWDKKNKWVSEIDSWRLEHVMRELVERLEEETEAQFVQCMYTGLMESVKKIACVCGENRDQCDTNEIFNGLATIVNTTAYKNAKEIAGNEMTTRLELEKASVENVCNVTLEEQGAYVPNTNTTITKDGEGSRRLRRERIMRRLDDNSDTLNSAECMTVVKNSNNVLVGQLVGNCVKANFSESLATASTLCLDVKPVIEIADAFSVKGFADYDAAADKYTARPEVAVVQGEQYCITVSETSFLCPVNRIEDYAAATEDAGSDECNLIVHIAERVRKQQECNEGLCGFIGTPEFWAGVGGVGVILVIIAACCFFGCCGAVAHKPTRTKMEKAVSRLSMGGAGDTKNLKDDVGGFENDNNM</sequence>
<dbReference type="EMBL" id="BRXW01000408">
    <property type="protein sequence ID" value="GMH51685.1"/>
    <property type="molecule type" value="Genomic_DNA"/>
</dbReference>
<reference evidence="4" key="1">
    <citation type="journal article" date="2023" name="Commun. Biol.">
        <title>Genome analysis of Parmales, the sister group of diatoms, reveals the evolutionary specialization of diatoms from phago-mixotrophs to photoautotrophs.</title>
        <authorList>
            <person name="Ban H."/>
            <person name="Sato S."/>
            <person name="Yoshikawa S."/>
            <person name="Yamada K."/>
            <person name="Nakamura Y."/>
            <person name="Ichinomiya M."/>
            <person name="Sato N."/>
            <person name="Blanc-Mathieu R."/>
            <person name="Endo H."/>
            <person name="Kuwata A."/>
            <person name="Ogata H."/>
        </authorList>
    </citation>
    <scope>NUCLEOTIDE SEQUENCE [LARGE SCALE GENOMIC DNA]</scope>
    <source>
        <strain evidence="4">NIES 3700</strain>
    </source>
</reference>
<keyword evidence="1" id="KW-0812">Transmembrane</keyword>
<dbReference type="PANTHER" id="PTHR32102">
    <property type="entry name" value="DUF1084 DOMAIN-CONTAINING PROTEIN-RELATED"/>
    <property type="match status" value="1"/>
</dbReference>
<evidence type="ECO:0000313" key="3">
    <source>
        <dbReference type="EMBL" id="GMH51685.1"/>
    </source>
</evidence>
<comment type="caution">
    <text evidence="3">The sequence shown here is derived from an EMBL/GenBank/DDBJ whole genome shotgun (WGS) entry which is preliminary data.</text>
</comment>
<dbReference type="GO" id="GO:0006935">
    <property type="term" value="P:chemotaxis"/>
    <property type="evidence" value="ECO:0007669"/>
    <property type="project" value="TreeGrafter"/>
</dbReference>
<dbReference type="Proteomes" id="UP001165122">
    <property type="component" value="Unassembled WGS sequence"/>
</dbReference>
<keyword evidence="4" id="KW-1185">Reference proteome</keyword>
<feature type="transmembrane region" description="Helical" evidence="1">
    <location>
        <begin position="1745"/>
        <end position="1772"/>
    </location>
</feature>
<name>A0A9W6ZKJ7_9STRA</name>
<gene>
    <name evidence="3" type="ORF">TrLO_g1870</name>
</gene>
<evidence type="ECO:0000313" key="4">
    <source>
        <dbReference type="Proteomes" id="UP001165122"/>
    </source>
</evidence>
<proteinExistence type="predicted"/>
<dbReference type="OrthoDB" id="192862at2759"/>
<evidence type="ECO:0000256" key="1">
    <source>
        <dbReference type="SAM" id="Phobius"/>
    </source>
</evidence>
<feature type="signal peptide" evidence="2">
    <location>
        <begin position="1"/>
        <end position="17"/>
    </location>
</feature>
<keyword evidence="1" id="KW-1133">Transmembrane helix</keyword>
<organism evidence="3 4">
    <name type="scientific">Triparma laevis f. longispina</name>
    <dbReference type="NCBI Taxonomy" id="1714387"/>
    <lineage>
        <taxon>Eukaryota</taxon>
        <taxon>Sar</taxon>
        <taxon>Stramenopiles</taxon>
        <taxon>Ochrophyta</taxon>
        <taxon>Bolidophyceae</taxon>
        <taxon>Parmales</taxon>
        <taxon>Triparmaceae</taxon>
        <taxon>Triparma</taxon>
    </lineage>
</organism>
<keyword evidence="2" id="KW-0732">Signal</keyword>
<feature type="chain" id="PRO_5040967158" evidence="2">
    <location>
        <begin position="18"/>
        <end position="1811"/>
    </location>
</feature>
<keyword evidence="1" id="KW-0472">Membrane</keyword>